<reference evidence="10" key="1">
    <citation type="submission" date="2017-06" db="EMBL/GenBank/DDBJ databases">
        <authorList>
            <person name="Cremers G."/>
        </authorList>
    </citation>
    <scope>NUCLEOTIDE SEQUENCE [LARGE SCALE GENOMIC DNA]</scope>
</reference>
<keyword evidence="4" id="KW-0479">Metal-binding</keyword>
<evidence type="ECO:0000259" key="7">
    <source>
        <dbReference type="PROSITE" id="PS51332"/>
    </source>
</evidence>
<dbReference type="STRING" id="1392998.ANME2D_02199"/>
<dbReference type="Pfam" id="PF02310">
    <property type="entry name" value="B12-binding"/>
    <property type="match status" value="1"/>
</dbReference>
<evidence type="ECO:0000313" key="10">
    <source>
        <dbReference type="Proteomes" id="UP000218615"/>
    </source>
</evidence>
<evidence type="ECO:0000259" key="8">
    <source>
        <dbReference type="PROSITE" id="PS51918"/>
    </source>
</evidence>
<keyword evidence="10" id="KW-1185">Reference proteome</keyword>
<dbReference type="CDD" id="cd01335">
    <property type="entry name" value="Radical_SAM"/>
    <property type="match status" value="1"/>
</dbReference>
<dbReference type="RefSeq" id="WP_257000087.1">
    <property type="nucleotide sequence ID" value="NZ_FZMP01000213.1"/>
</dbReference>
<organism evidence="9 10">
    <name type="scientific">Candidatus Methanoperedens nitratireducens</name>
    <dbReference type="NCBI Taxonomy" id="1392998"/>
    <lineage>
        <taxon>Archaea</taxon>
        <taxon>Methanobacteriati</taxon>
        <taxon>Methanobacteriota</taxon>
        <taxon>Stenosarchaea group</taxon>
        <taxon>Methanomicrobia</taxon>
        <taxon>Methanosarcinales</taxon>
        <taxon>ANME-2 cluster</taxon>
        <taxon>Candidatus Methanoperedentaceae</taxon>
        <taxon>Candidatus Methanoperedens</taxon>
    </lineage>
</organism>
<dbReference type="SUPFAM" id="SSF102114">
    <property type="entry name" value="Radical SAM enzymes"/>
    <property type="match status" value="1"/>
</dbReference>
<protein>
    <submittedName>
        <fullName evidence="9">Fe-S oxidoreductase</fullName>
    </submittedName>
</protein>
<evidence type="ECO:0000256" key="3">
    <source>
        <dbReference type="ARBA" id="ARBA00022691"/>
    </source>
</evidence>
<feature type="domain" description="Radical SAM core" evidence="8">
    <location>
        <begin position="143"/>
        <end position="372"/>
    </location>
</feature>
<dbReference type="PANTHER" id="PTHR43409">
    <property type="entry name" value="ANAEROBIC MAGNESIUM-PROTOPORPHYRIN IX MONOMETHYL ESTER CYCLASE-RELATED"/>
    <property type="match status" value="1"/>
</dbReference>
<evidence type="ECO:0000256" key="4">
    <source>
        <dbReference type="ARBA" id="ARBA00022723"/>
    </source>
</evidence>
<dbReference type="SMART" id="SM00729">
    <property type="entry name" value="Elp3"/>
    <property type="match status" value="1"/>
</dbReference>
<dbReference type="GO" id="GO:0003824">
    <property type="term" value="F:catalytic activity"/>
    <property type="evidence" value="ECO:0007669"/>
    <property type="project" value="InterPro"/>
</dbReference>
<accession>A0A284VSJ1</accession>
<dbReference type="GO" id="GO:0031419">
    <property type="term" value="F:cobalamin binding"/>
    <property type="evidence" value="ECO:0007669"/>
    <property type="project" value="InterPro"/>
</dbReference>
<dbReference type="GO" id="GO:0051539">
    <property type="term" value="F:4 iron, 4 sulfur cluster binding"/>
    <property type="evidence" value="ECO:0007669"/>
    <property type="project" value="UniProtKB-KW"/>
</dbReference>
<dbReference type="PROSITE" id="PS51918">
    <property type="entry name" value="RADICAL_SAM"/>
    <property type="match status" value="1"/>
</dbReference>
<dbReference type="Gene3D" id="3.80.30.20">
    <property type="entry name" value="tm_1862 like domain"/>
    <property type="match status" value="1"/>
</dbReference>
<comment type="cofactor">
    <cofactor evidence="1">
        <name>[4Fe-4S] cluster</name>
        <dbReference type="ChEBI" id="CHEBI:49883"/>
    </cofactor>
</comment>
<keyword evidence="3" id="KW-0949">S-adenosyl-L-methionine</keyword>
<dbReference type="Pfam" id="PF04055">
    <property type="entry name" value="Radical_SAM"/>
    <property type="match status" value="1"/>
</dbReference>
<dbReference type="SFLD" id="SFLDS00029">
    <property type="entry name" value="Radical_SAM"/>
    <property type="match status" value="1"/>
</dbReference>
<dbReference type="InterPro" id="IPR051198">
    <property type="entry name" value="BchE-like"/>
</dbReference>
<keyword evidence="6" id="KW-0411">Iron-sulfur</keyword>
<evidence type="ECO:0000256" key="5">
    <source>
        <dbReference type="ARBA" id="ARBA00023004"/>
    </source>
</evidence>
<dbReference type="InterPro" id="IPR007197">
    <property type="entry name" value="rSAM"/>
</dbReference>
<dbReference type="PROSITE" id="PS51332">
    <property type="entry name" value="B12_BINDING"/>
    <property type="match status" value="1"/>
</dbReference>
<dbReference type="PANTHER" id="PTHR43409:SF17">
    <property type="entry name" value="METHYLTHIOTRANSFERASE MJ0865-RELATED"/>
    <property type="match status" value="1"/>
</dbReference>
<evidence type="ECO:0000313" key="9">
    <source>
        <dbReference type="EMBL" id="SNQ62254.1"/>
    </source>
</evidence>
<dbReference type="SFLD" id="SFLDG01082">
    <property type="entry name" value="B12-binding_domain_containing"/>
    <property type="match status" value="1"/>
</dbReference>
<dbReference type="Proteomes" id="UP000218615">
    <property type="component" value="Unassembled WGS sequence"/>
</dbReference>
<dbReference type="InterPro" id="IPR058240">
    <property type="entry name" value="rSAM_sf"/>
</dbReference>
<keyword evidence="2" id="KW-0004">4Fe-4S</keyword>
<dbReference type="InterPro" id="IPR020612">
    <property type="entry name" value="Methylthiotransferase_CS"/>
</dbReference>
<name>A0A284VSJ1_9EURY</name>
<dbReference type="InterPro" id="IPR006158">
    <property type="entry name" value="Cobalamin-bd"/>
</dbReference>
<dbReference type="InterPro" id="IPR006638">
    <property type="entry name" value="Elp3/MiaA/NifB-like_rSAM"/>
</dbReference>
<dbReference type="GO" id="GO:0046872">
    <property type="term" value="F:metal ion binding"/>
    <property type="evidence" value="ECO:0007669"/>
    <property type="project" value="UniProtKB-KW"/>
</dbReference>
<dbReference type="EMBL" id="FZMP01000213">
    <property type="protein sequence ID" value="SNQ62254.1"/>
    <property type="molecule type" value="Genomic_DNA"/>
</dbReference>
<feature type="domain" description="B12-binding" evidence="7">
    <location>
        <begin position="1"/>
        <end position="112"/>
    </location>
</feature>
<evidence type="ECO:0000256" key="2">
    <source>
        <dbReference type="ARBA" id="ARBA00022485"/>
    </source>
</evidence>
<keyword evidence="5" id="KW-0408">Iron</keyword>
<dbReference type="NCBIfam" id="TIGR04013">
    <property type="entry name" value="B12_SAM_MJ_1487"/>
    <property type="match status" value="1"/>
</dbReference>
<proteinExistence type="predicted"/>
<dbReference type="PROSITE" id="PS01278">
    <property type="entry name" value="MTTASE_RADICAL"/>
    <property type="match status" value="1"/>
</dbReference>
<sequence length="373" mass="41153">MMLSTEVKPVHFRYFKPNMQSIAALMPLLPGADLAREPVDGIMLYSFATPQAASIFQEVECSKTRSIFIAGGPHPSARPEETLEFFDYVVIGEGEETLPELVGALQKDGDVSSVKGIAFKKAGSIVFTGKREDVELNKYPAFDPGLIHSSIEISRGCPFNCAYCSTPQLFGHRMRHRSIDEVAKYAEFLRDVRFTSPNAFAYGSDGAHPQIEKIEALLCALPRRNIFFGTFPSEVRPEFINDRLLELVAEYCANTTLNMGGQSGSQSMLDSINRGHTVEDVIIGAEKCLQHGFTPVVDFIFGLPGETEDDQLDTLQLIKWLTGKGGNVHSHYFMPLPGTVLENRLPSPLSRHVDRVMGELALHGKATGVWSKA</sequence>
<dbReference type="InterPro" id="IPR023404">
    <property type="entry name" value="rSAM_horseshoe"/>
</dbReference>
<evidence type="ECO:0000256" key="1">
    <source>
        <dbReference type="ARBA" id="ARBA00001966"/>
    </source>
</evidence>
<dbReference type="InterPro" id="IPR023980">
    <property type="entry name" value="CHP04013_B12-bd/rSAM"/>
</dbReference>
<dbReference type="AlphaFoldDB" id="A0A284VSJ1"/>
<dbReference type="CDD" id="cd02068">
    <property type="entry name" value="radical_SAM_B12_BD"/>
    <property type="match status" value="1"/>
</dbReference>
<evidence type="ECO:0000256" key="6">
    <source>
        <dbReference type="ARBA" id="ARBA00023014"/>
    </source>
</evidence>
<gene>
    <name evidence="9" type="ORF">MNV_650009</name>
</gene>
<dbReference type="Gene3D" id="3.40.50.280">
    <property type="entry name" value="Cobalamin-binding domain"/>
    <property type="match status" value="1"/>
</dbReference>